<sequence length="246" mass="27841">MGSDNGNTSLNIILSNNISVTFGALILSIVFLLGVPGNLFIIWSILARARKRSVTTLLILNLACADGCLMCLTIFFIIYLAKQNWIFGSVMCKLLFYLCNTNMYASIMIITLMSLHRLVAVMWPTYLTACTRRRTVLLVLGGLWIVVFLLALPALIFREEIKNDNGKERTVCATHHKSPKHVSFYAPLILENNIVYQTAQHYTSYFSYHTTDLLVSYNQWYSKRGPGPTRGPQQTTKGGHRMTENY</sequence>
<dbReference type="InterPro" id="IPR017452">
    <property type="entry name" value="GPCR_Rhodpsn_7TM"/>
</dbReference>
<evidence type="ECO:0000256" key="8">
    <source>
        <dbReference type="ARBA" id="ARBA00023170"/>
    </source>
</evidence>
<evidence type="ECO:0000256" key="11">
    <source>
        <dbReference type="ARBA" id="ARBA00025736"/>
    </source>
</evidence>
<evidence type="ECO:0000256" key="5">
    <source>
        <dbReference type="ARBA" id="ARBA00022989"/>
    </source>
</evidence>
<dbReference type="PROSITE" id="PS50262">
    <property type="entry name" value="G_PROTEIN_RECEP_F1_2"/>
    <property type="match status" value="1"/>
</dbReference>
<feature type="transmembrane region" description="Helical" evidence="13">
    <location>
        <begin position="135"/>
        <end position="157"/>
    </location>
</feature>
<dbReference type="PRINTS" id="PR00237">
    <property type="entry name" value="GPCRRHODOPSN"/>
</dbReference>
<evidence type="ECO:0000256" key="9">
    <source>
        <dbReference type="ARBA" id="ARBA00023180"/>
    </source>
</evidence>
<keyword evidence="5 13" id="KW-1133">Transmembrane helix</keyword>
<dbReference type="AlphaFoldDB" id="A0A672KNB6"/>
<feature type="domain" description="G-protein coupled receptors family 1 profile" evidence="14">
    <location>
        <begin position="37"/>
        <end position="172"/>
    </location>
</feature>
<dbReference type="InParanoid" id="A0A672KNB6"/>
<keyword evidence="9" id="KW-0325">Glycoprotein</keyword>
<dbReference type="PANTHER" id="PTHR24225:SF72">
    <property type="entry name" value="G-PROTEIN COUPLED RECEPTORS FAMILY 1 PROFILE DOMAIN-CONTAINING PROTEIN-RELATED"/>
    <property type="match status" value="1"/>
</dbReference>
<evidence type="ECO:0000256" key="7">
    <source>
        <dbReference type="ARBA" id="ARBA00023136"/>
    </source>
</evidence>
<organism evidence="15 16">
    <name type="scientific">Sinocyclocheilus grahami</name>
    <name type="common">Dianchi golden-line fish</name>
    <name type="synonym">Barbus grahami</name>
    <dbReference type="NCBI Taxonomy" id="75366"/>
    <lineage>
        <taxon>Eukaryota</taxon>
        <taxon>Metazoa</taxon>
        <taxon>Chordata</taxon>
        <taxon>Craniata</taxon>
        <taxon>Vertebrata</taxon>
        <taxon>Euteleostomi</taxon>
        <taxon>Actinopterygii</taxon>
        <taxon>Neopterygii</taxon>
        <taxon>Teleostei</taxon>
        <taxon>Ostariophysi</taxon>
        <taxon>Cypriniformes</taxon>
        <taxon>Cyprinidae</taxon>
        <taxon>Cyprininae</taxon>
        <taxon>Sinocyclocheilus</taxon>
    </lineage>
</organism>
<keyword evidence="6" id="KW-0297">G-protein coupled receptor</keyword>
<protein>
    <recommendedName>
        <fullName evidence="14">G-protein coupled receptors family 1 profile domain-containing protein</fullName>
    </recommendedName>
</protein>
<evidence type="ECO:0000256" key="12">
    <source>
        <dbReference type="SAM" id="MobiDB-lite"/>
    </source>
</evidence>
<evidence type="ECO:0000313" key="15">
    <source>
        <dbReference type="Ensembl" id="ENSSGRP00000012057.1"/>
    </source>
</evidence>
<evidence type="ECO:0000256" key="10">
    <source>
        <dbReference type="ARBA" id="ARBA00023224"/>
    </source>
</evidence>
<accession>A0A672KNB6</accession>
<feature type="region of interest" description="Disordered" evidence="12">
    <location>
        <begin position="225"/>
        <end position="246"/>
    </location>
</feature>
<keyword evidence="10" id="KW-0807">Transducer</keyword>
<keyword evidence="7 13" id="KW-0472">Membrane</keyword>
<keyword evidence="16" id="KW-1185">Reference proteome</keyword>
<keyword evidence="4 13" id="KW-0812">Transmembrane</keyword>
<feature type="transmembrane region" description="Helical" evidence="13">
    <location>
        <begin position="58"/>
        <end position="81"/>
    </location>
</feature>
<dbReference type="Pfam" id="PF00001">
    <property type="entry name" value="7tm_1"/>
    <property type="match status" value="1"/>
</dbReference>
<comment type="similarity">
    <text evidence="11">Belongs to the chemokine-like receptor (CMKLR) family.</text>
</comment>
<dbReference type="Ensembl" id="ENSSGRT00000013071.1">
    <property type="protein sequence ID" value="ENSSGRP00000012057.1"/>
    <property type="gene ID" value="ENSSGRG00000007807.1"/>
</dbReference>
<evidence type="ECO:0000313" key="16">
    <source>
        <dbReference type="Proteomes" id="UP000472262"/>
    </source>
</evidence>
<evidence type="ECO:0000256" key="2">
    <source>
        <dbReference type="ARBA" id="ARBA00022475"/>
    </source>
</evidence>
<keyword evidence="3" id="KW-0597">Phosphoprotein</keyword>
<feature type="transmembrane region" description="Helical" evidence="13">
    <location>
        <begin position="101"/>
        <end position="123"/>
    </location>
</feature>
<comment type="subcellular location">
    <subcellularLocation>
        <location evidence="1">Cell membrane</location>
        <topology evidence="1">Multi-pass membrane protein</topology>
    </subcellularLocation>
</comment>
<dbReference type="PANTHER" id="PTHR24225">
    <property type="entry name" value="CHEMOTACTIC RECEPTOR"/>
    <property type="match status" value="1"/>
</dbReference>
<dbReference type="GO" id="GO:0005886">
    <property type="term" value="C:plasma membrane"/>
    <property type="evidence" value="ECO:0007669"/>
    <property type="project" value="UniProtKB-SubCell"/>
</dbReference>
<evidence type="ECO:0000256" key="6">
    <source>
        <dbReference type="ARBA" id="ARBA00023040"/>
    </source>
</evidence>
<dbReference type="Proteomes" id="UP000472262">
    <property type="component" value="Unassembled WGS sequence"/>
</dbReference>
<dbReference type="InterPro" id="IPR000276">
    <property type="entry name" value="GPCR_Rhodpsn"/>
</dbReference>
<dbReference type="GO" id="GO:0004875">
    <property type="term" value="F:complement receptor activity"/>
    <property type="evidence" value="ECO:0007669"/>
    <property type="project" value="TreeGrafter"/>
</dbReference>
<reference evidence="15" key="2">
    <citation type="submission" date="2025-09" db="UniProtKB">
        <authorList>
            <consortium name="Ensembl"/>
        </authorList>
    </citation>
    <scope>IDENTIFICATION</scope>
</reference>
<evidence type="ECO:0000256" key="3">
    <source>
        <dbReference type="ARBA" id="ARBA00022553"/>
    </source>
</evidence>
<evidence type="ECO:0000256" key="4">
    <source>
        <dbReference type="ARBA" id="ARBA00022692"/>
    </source>
</evidence>
<proteinExistence type="inferred from homology"/>
<evidence type="ECO:0000259" key="14">
    <source>
        <dbReference type="PROSITE" id="PS50262"/>
    </source>
</evidence>
<dbReference type="GO" id="GO:0006954">
    <property type="term" value="P:inflammatory response"/>
    <property type="evidence" value="ECO:0007669"/>
    <property type="project" value="TreeGrafter"/>
</dbReference>
<dbReference type="Gene3D" id="1.20.1070.10">
    <property type="entry name" value="Rhodopsin 7-helix transmembrane proteins"/>
    <property type="match status" value="1"/>
</dbReference>
<dbReference type="OMA" id="GHRMTEN"/>
<keyword evidence="2" id="KW-1003">Cell membrane</keyword>
<keyword evidence="8" id="KW-0675">Receptor</keyword>
<dbReference type="GO" id="GO:0007204">
    <property type="term" value="P:positive regulation of cytosolic calcium ion concentration"/>
    <property type="evidence" value="ECO:0007669"/>
    <property type="project" value="TreeGrafter"/>
</dbReference>
<reference evidence="15" key="1">
    <citation type="submission" date="2025-08" db="UniProtKB">
        <authorList>
            <consortium name="Ensembl"/>
        </authorList>
    </citation>
    <scope>IDENTIFICATION</scope>
</reference>
<evidence type="ECO:0000256" key="1">
    <source>
        <dbReference type="ARBA" id="ARBA00004651"/>
    </source>
</evidence>
<name>A0A672KNB6_SINGR</name>
<evidence type="ECO:0000256" key="13">
    <source>
        <dbReference type="SAM" id="Phobius"/>
    </source>
</evidence>
<dbReference type="GO" id="GO:0004953">
    <property type="term" value="F:icosanoid receptor activity"/>
    <property type="evidence" value="ECO:0007669"/>
    <property type="project" value="UniProtKB-ARBA"/>
</dbReference>
<feature type="transmembrane region" description="Helical" evidence="13">
    <location>
        <begin position="20"/>
        <end position="46"/>
    </location>
</feature>
<dbReference type="GO" id="GO:0007200">
    <property type="term" value="P:phospholipase C-activating G protein-coupled receptor signaling pathway"/>
    <property type="evidence" value="ECO:0007669"/>
    <property type="project" value="TreeGrafter"/>
</dbReference>
<dbReference type="SUPFAM" id="SSF81321">
    <property type="entry name" value="Family A G protein-coupled receptor-like"/>
    <property type="match status" value="1"/>
</dbReference>
<dbReference type="InterPro" id="IPR000826">
    <property type="entry name" value="Formyl_rcpt-rel"/>
</dbReference>